<dbReference type="GO" id="GO:0016020">
    <property type="term" value="C:membrane"/>
    <property type="evidence" value="ECO:0007669"/>
    <property type="project" value="GOC"/>
</dbReference>
<comment type="subcellular location">
    <subcellularLocation>
        <location evidence="1">Endomembrane system</location>
        <topology evidence="1">Multi-pass membrane protein</topology>
    </subcellularLocation>
</comment>
<evidence type="ECO:0000313" key="9">
    <source>
        <dbReference type="Proteomes" id="UP000770661"/>
    </source>
</evidence>
<evidence type="ECO:0000313" key="8">
    <source>
        <dbReference type="EMBL" id="KAG0717577.1"/>
    </source>
</evidence>
<sequence length="203" mass="23540">MLALTLVEVLVLRARKEGHKFRLHNAVINYSLTVMREAFTIFIFRGVEFSAYVWVYKSCRLVSPSWNSPTTYFLGLLGLDLCSYWWHRAGYEVSLMWAAHYVHHSSEDFNLSTAARTSFTMRPLKWMYFLPLALLGLRPSAYLMHSQLSFVWAYWNHSATFPKTHKLLPGLGHIIEYVVATPSHHRVHHDTTRLSARAQSVVL</sequence>
<dbReference type="Proteomes" id="UP000770661">
    <property type="component" value="Unassembled WGS sequence"/>
</dbReference>
<evidence type="ECO:0000256" key="1">
    <source>
        <dbReference type="ARBA" id="ARBA00004127"/>
    </source>
</evidence>
<dbReference type="AlphaFoldDB" id="A0A8J4Y011"/>
<dbReference type="EMBL" id="JACEEZ010017382">
    <property type="protein sequence ID" value="KAG0717577.1"/>
    <property type="molecule type" value="Genomic_DNA"/>
</dbReference>
<organism evidence="8 9">
    <name type="scientific">Chionoecetes opilio</name>
    <name type="common">Atlantic snow crab</name>
    <name type="synonym">Cancer opilio</name>
    <dbReference type="NCBI Taxonomy" id="41210"/>
    <lineage>
        <taxon>Eukaryota</taxon>
        <taxon>Metazoa</taxon>
        <taxon>Ecdysozoa</taxon>
        <taxon>Arthropoda</taxon>
        <taxon>Crustacea</taxon>
        <taxon>Multicrustacea</taxon>
        <taxon>Malacostraca</taxon>
        <taxon>Eumalacostraca</taxon>
        <taxon>Eucarida</taxon>
        <taxon>Decapoda</taxon>
        <taxon>Pleocyemata</taxon>
        <taxon>Brachyura</taxon>
        <taxon>Eubrachyura</taxon>
        <taxon>Majoidea</taxon>
        <taxon>Majidae</taxon>
        <taxon>Chionoecetes</taxon>
    </lineage>
</organism>
<keyword evidence="4" id="KW-0560">Oxidoreductase</keyword>
<keyword evidence="3" id="KW-1133">Transmembrane helix</keyword>
<evidence type="ECO:0000256" key="3">
    <source>
        <dbReference type="ARBA" id="ARBA00022989"/>
    </source>
</evidence>
<protein>
    <submittedName>
        <fullName evidence="8">Alkylglycerol monooxygenase</fullName>
    </submittedName>
</protein>
<reference evidence="8" key="1">
    <citation type="submission" date="2020-07" db="EMBL/GenBank/DDBJ databases">
        <title>The High-quality genome of the commercially important snow crab, Chionoecetes opilio.</title>
        <authorList>
            <person name="Jeong J.-H."/>
            <person name="Ryu S."/>
        </authorList>
    </citation>
    <scope>NUCLEOTIDE SEQUENCE</scope>
    <source>
        <strain evidence="8">MADBK_172401_WGS</strain>
        <tissue evidence="8">Digestive gland</tissue>
    </source>
</reference>
<dbReference type="InterPro" id="IPR051689">
    <property type="entry name" value="Sterol_desaturase/TMEM195"/>
</dbReference>
<dbReference type="PANTHER" id="PTHR21624:SF1">
    <property type="entry name" value="ALKYLGLYCEROL MONOOXYGENASE"/>
    <property type="match status" value="1"/>
</dbReference>
<dbReference type="Pfam" id="PF04116">
    <property type="entry name" value="FA_hydroxylase"/>
    <property type="match status" value="1"/>
</dbReference>
<comment type="caution">
    <text evidence="8">The sequence shown here is derived from an EMBL/GenBank/DDBJ whole genome shotgun (WGS) entry which is preliminary data.</text>
</comment>
<dbReference type="PANTHER" id="PTHR21624">
    <property type="entry name" value="STEROL DESATURASE-RELATED PROTEIN"/>
    <property type="match status" value="1"/>
</dbReference>
<dbReference type="OrthoDB" id="6354873at2759"/>
<accession>A0A8J4Y011</accession>
<dbReference type="GO" id="GO:0006643">
    <property type="term" value="P:membrane lipid metabolic process"/>
    <property type="evidence" value="ECO:0007669"/>
    <property type="project" value="TreeGrafter"/>
</dbReference>
<dbReference type="GO" id="GO:0008610">
    <property type="term" value="P:lipid biosynthetic process"/>
    <property type="evidence" value="ECO:0007669"/>
    <property type="project" value="InterPro"/>
</dbReference>
<proteinExistence type="predicted"/>
<dbReference type="GO" id="GO:0005783">
    <property type="term" value="C:endoplasmic reticulum"/>
    <property type="evidence" value="ECO:0007669"/>
    <property type="project" value="TreeGrafter"/>
</dbReference>
<dbReference type="GO" id="GO:0050479">
    <property type="term" value="F:glyceryl-ether monooxygenase activity"/>
    <property type="evidence" value="ECO:0007669"/>
    <property type="project" value="TreeGrafter"/>
</dbReference>
<name>A0A8J4Y011_CHIOP</name>
<keyword evidence="6" id="KW-0472">Membrane</keyword>
<evidence type="ECO:0000256" key="5">
    <source>
        <dbReference type="ARBA" id="ARBA00023098"/>
    </source>
</evidence>
<keyword evidence="9" id="KW-1185">Reference proteome</keyword>
<keyword evidence="5" id="KW-0443">Lipid metabolism</keyword>
<dbReference type="InterPro" id="IPR006694">
    <property type="entry name" value="Fatty_acid_hydroxylase"/>
</dbReference>
<gene>
    <name evidence="8" type="primary">agmo_2</name>
    <name evidence="8" type="ORF">GWK47_054125</name>
</gene>
<evidence type="ECO:0000256" key="6">
    <source>
        <dbReference type="ARBA" id="ARBA00023136"/>
    </source>
</evidence>
<dbReference type="GO" id="GO:0005506">
    <property type="term" value="F:iron ion binding"/>
    <property type="evidence" value="ECO:0007669"/>
    <property type="project" value="InterPro"/>
</dbReference>
<feature type="domain" description="Fatty acid hydroxylase" evidence="7">
    <location>
        <begin position="73"/>
        <end position="192"/>
    </location>
</feature>
<evidence type="ECO:0000259" key="7">
    <source>
        <dbReference type="Pfam" id="PF04116"/>
    </source>
</evidence>
<keyword evidence="8" id="KW-0503">Monooxygenase</keyword>
<evidence type="ECO:0000256" key="2">
    <source>
        <dbReference type="ARBA" id="ARBA00022692"/>
    </source>
</evidence>
<evidence type="ECO:0000256" key="4">
    <source>
        <dbReference type="ARBA" id="ARBA00023002"/>
    </source>
</evidence>
<keyword evidence="2" id="KW-0812">Transmembrane</keyword>